<reference evidence="1 2" key="1">
    <citation type="submission" date="2019-06" db="EMBL/GenBank/DDBJ databases">
        <title>Sequencing the genomes of 1000 actinobacteria strains.</title>
        <authorList>
            <person name="Klenk H.-P."/>
        </authorList>
    </citation>
    <scope>NUCLEOTIDE SEQUENCE [LARGE SCALE GENOMIC DNA]</scope>
    <source>
        <strain evidence="1 2">DSM 45928</strain>
    </source>
</reference>
<dbReference type="GO" id="GO:0003989">
    <property type="term" value="F:acetyl-CoA carboxylase activity"/>
    <property type="evidence" value="ECO:0007669"/>
    <property type="project" value="InterPro"/>
</dbReference>
<dbReference type="GO" id="GO:0004658">
    <property type="term" value="F:propionyl-CoA carboxylase activity"/>
    <property type="evidence" value="ECO:0007669"/>
    <property type="project" value="InterPro"/>
</dbReference>
<name>A0A543ATB8_9ACTN</name>
<sequence>MDIKVIAGSPDAADLAVVCAVLTSGSTVAAPRAPRRAASAWGSPARRLGVARDWRDSSLPAL</sequence>
<gene>
    <name evidence="1" type="ORF">FB566_1344</name>
</gene>
<dbReference type="AlphaFoldDB" id="A0A543ATB8"/>
<evidence type="ECO:0000313" key="2">
    <source>
        <dbReference type="Proteomes" id="UP000317043"/>
    </source>
</evidence>
<protein>
    <submittedName>
        <fullName evidence="1">Acyl-CoA carboxylase epsilon subunit-like protein</fullName>
    </submittedName>
</protein>
<organism evidence="1 2">
    <name type="scientific">Stackebrandtia endophytica</name>
    <dbReference type="NCBI Taxonomy" id="1496996"/>
    <lineage>
        <taxon>Bacteria</taxon>
        <taxon>Bacillati</taxon>
        <taxon>Actinomycetota</taxon>
        <taxon>Actinomycetes</taxon>
        <taxon>Glycomycetales</taxon>
        <taxon>Glycomycetaceae</taxon>
        <taxon>Stackebrandtia</taxon>
    </lineage>
</organism>
<keyword evidence="2" id="KW-1185">Reference proteome</keyword>
<dbReference type="InterPro" id="IPR032716">
    <property type="entry name" value="ACC_epsilon"/>
</dbReference>
<comment type="caution">
    <text evidence="1">The sequence shown here is derived from an EMBL/GenBank/DDBJ whole genome shotgun (WGS) entry which is preliminary data.</text>
</comment>
<dbReference type="Pfam" id="PF13822">
    <property type="entry name" value="ACC_epsilon"/>
    <property type="match status" value="1"/>
</dbReference>
<accession>A0A543ATB8</accession>
<evidence type="ECO:0000313" key="1">
    <source>
        <dbReference type="EMBL" id="TQL75829.1"/>
    </source>
</evidence>
<proteinExistence type="predicted"/>
<dbReference type="Proteomes" id="UP000317043">
    <property type="component" value="Unassembled WGS sequence"/>
</dbReference>
<dbReference type="RefSeq" id="WP_170183184.1">
    <property type="nucleotide sequence ID" value="NZ_JBHTGS010000001.1"/>
</dbReference>
<dbReference type="EMBL" id="VFOW01000001">
    <property type="protein sequence ID" value="TQL75829.1"/>
    <property type="molecule type" value="Genomic_DNA"/>
</dbReference>
<dbReference type="InParanoid" id="A0A543ATB8"/>